<dbReference type="PROSITE" id="PS50835">
    <property type="entry name" value="IG_LIKE"/>
    <property type="match status" value="1"/>
</dbReference>
<dbReference type="Pfam" id="PF07686">
    <property type="entry name" value="V-set"/>
    <property type="match status" value="1"/>
</dbReference>
<dbReference type="GO" id="GO:0042289">
    <property type="term" value="F:MHC class II protein binding"/>
    <property type="evidence" value="ECO:0007669"/>
    <property type="project" value="TreeGrafter"/>
</dbReference>
<dbReference type="SUPFAM" id="SSF48726">
    <property type="entry name" value="Immunoglobulin"/>
    <property type="match status" value="1"/>
</dbReference>
<dbReference type="GO" id="GO:0070374">
    <property type="term" value="P:positive regulation of ERK1 and ERK2 cascade"/>
    <property type="evidence" value="ECO:0007669"/>
    <property type="project" value="TreeGrafter"/>
</dbReference>
<protein>
    <recommendedName>
        <fullName evidence="1">Ig-like domain-containing protein</fullName>
    </recommendedName>
</protein>
<dbReference type="GO" id="GO:0009897">
    <property type="term" value="C:external side of plasma membrane"/>
    <property type="evidence" value="ECO:0007669"/>
    <property type="project" value="TreeGrafter"/>
</dbReference>
<feature type="domain" description="Ig-like" evidence="1">
    <location>
        <begin position="73"/>
        <end position="145"/>
    </location>
</feature>
<dbReference type="PANTHER" id="PTHR11422">
    <property type="entry name" value="T-CELL SURFACE GLYCOPROTEIN CD4"/>
    <property type="match status" value="1"/>
</dbReference>
<accession>A0AAV6GRU9</accession>
<dbReference type="Gene3D" id="2.60.40.10">
    <property type="entry name" value="Immunoglobulins"/>
    <property type="match status" value="1"/>
</dbReference>
<dbReference type="InterPro" id="IPR003599">
    <property type="entry name" value="Ig_sub"/>
</dbReference>
<dbReference type="InterPro" id="IPR036179">
    <property type="entry name" value="Ig-like_dom_sf"/>
</dbReference>
<gene>
    <name evidence="2" type="ORF">AALO_G00117240</name>
</gene>
<dbReference type="InterPro" id="IPR013783">
    <property type="entry name" value="Ig-like_fold"/>
</dbReference>
<dbReference type="InterPro" id="IPR007110">
    <property type="entry name" value="Ig-like_dom"/>
</dbReference>
<proteinExistence type="predicted"/>
<keyword evidence="3" id="KW-1185">Reference proteome</keyword>
<name>A0AAV6GRU9_9TELE</name>
<sequence>MPHAADLAGTAGVLYTIVLAPPLQPKKPLYSNAVMVVDKKTSQIFCITTLLFTGVLGLHGHYFSDRYIYAAAGGHVSLPCTGMLIPGCRDTVWNYSSPQGETVEVVTVGKVRTDITKRAGKMSVDEDCTLNIANVTAEDTGEYYCGPGGGETYLSVLDISASPSISNNGTDGDVTLSCHLHTHEGCERGSSTDKIHLSWIDEEGFPLQESADRQIQNPSACHTTLKESHLYQREKTWRCQLTTRWGWLKIVATYTMLGK</sequence>
<organism evidence="2 3">
    <name type="scientific">Alosa alosa</name>
    <name type="common">allis shad</name>
    <dbReference type="NCBI Taxonomy" id="278164"/>
    <lineage>
        <taxon>Eukaryota</taxon>
        <taxon>Metazoa</taxon>
        <taxon>Chordata</taxon>
        <taxon>Craniata</taxon>
        <taxon>Vertebrata</taxon>
        <taxon>Euteleostomi</taxon>
        <taxon>Actinopterygii</taxon>
        <taxon>Neopterygii</taxon>
        <taxon>Teleostei</taxon>
        <taxon>Clupei</taxon>
        <taxon>Clupeiformes</taxon>
        <taxon>Clupeoidei</taxon>
        <taxon>Clupeidae</taxon>
        <taxon>Alosa</taxon>
    </lineage>
</organism>
<comment type="caution">
    <text evidence="2">The sequence shown here is derived from an EMBL/GenBank/DDBJ whole genome shotgun (WGS) entry which is preliminary data.</text>
</comment>
<dbReference type="PANTHER" id="PTHR11422:SF5">
    <property type="entry name" value="DIVERSE IMMUNOGLOBULIN DOMAIN-CONTAINING PROTEIN 1.1 ISOFORM X1-RELATED"/>
    <property type="match status" value="1"/>
</dbReference>
<dbReference type="GO" id="GO:1990782">
    <property type="term" value="F:protein tyrosine kinase binding"/>
    <property type="evidence" value="ECO:0007669"/>
    <property type="project" value="TreeGrafter"/>
</dbReference>
<dbReference type="InterPro" id="IPR013106">
    <property type="entry name" value="Ig_V-set"/>
</dbReference>
<dbReference type="GO" id="GO:0035723">
    <property type="term" value="P:interleukin-15-mediated signaling pathway"/>
    <property type="evidence" value="ECO:0007669"/>
    <property type="project" value="TreeGrafter"/>
</dbReference>
<evidence type="ECO:0000259" key="1">
    <source>
        <dbReference type="PROSITE" id="PS50835"/>
    </source>
</evidence>
<dbReference type="GO" id="GO:0045121">
    <property type="term" value="C:membrane raft"/>
    <property type="evidence" value="ECO:0007669"/>
    <property type="project" value="TreeGrafter"/>
</dbReference>
<dbReference type="AlphaFoldDB" id="A0AAV6GRU9"/>
<dbReference type="Proteomes" id="UP000823561">
    <property type="component" value="Chromosome 8"/>
</dbReference>
<evidence type="ECO:0000313" key="3">
    <source>
        <dbReference type="Proteomes" id="UP000823561"/>
    </source>
</evidence>
<dbReference type="EMBL" id="JADWDJ010000008">
    <property type="protein sequence ID" value="KAG5277409.1"/>
    <property type="molecule type" value="Genomic_DNA"/>
</dbReference>
<reference evidence="2" key="1">
    <citation type="submission" date="2020-10" db="EMBL/GenBank/DDBJ databases">
        <title>Chromosome-scale genome assembly of the Allis shad, Alosa alosa.</title>
        <authorList>
            <person name="Margot Z."/>
            <person name="Christophe K."/>
            <person name="Cabau C."/>
            <person name="Louis A."/>
            <person name="Berthelot C."/>
            <person name="Parey E."/>
            <person name="Roest Crollius H."/>
            <person name="Montfort J."/>
            <person name="Robinson-Rechavi M."/>
            <person name="Bucao C."/>
            <person name="Bouchez O."/>
            <person name="Gislard M."/>
            <person name="Lluch J."/>
            <person name="Milhes M."/>
            <person name="Lampietro C."/>
            <person name="Lopez Roques C."/>
            <person name="Donnadieu C."/>
            <person name="Braasch I."/>
            <person name="Desvignes T."/>
            <person name="Postlethwait J."/>
            <person name="Bobe J."/>
            <person name="Guiguen Y."/>
        </authorList>
    </citation>
    <scope>NUCLEOTIDE SEQUENCE</scope>
    <source>
        <strain evidence="2">M-15738</strain>
        <tissue evidence="2">Blood</tissue>
    </source>
</reference>
<dbReference type="GO" id="GO:0042110">
    <property type="term" value="P:T cell activation"/>
    <property type="evidence" value="ECO:0007669"/>
    <property type="project" value="TreeGrafter"/>
</dbReference>
<dbReference type="SMART" id="SM00409">
    <property type="entry name" value="IG"/>
    <property type="match status" value="1"/>
</dbReference>
<evidence type="ECO:0000313" key="2">
    <source>
        <dbReference type="EMBL" id="KAG5277409.1"/>
    </source>
</evidence>